<keyword evidence="3" id="KW-1185">Reference proteome</keyword>
<organism evidence="2 3">
    <name type="scientific">Sinomicrobium pectinilyticum</name>
    <dbReference type="NCBI Taxonomy" id="1084421"/>
    <lineage>
        <taxon>Bacteria</taxon>
        <taxon>Pseudomonadati</taxon>
        <taxon>Bacteroidota</taxon>
        <taxon>Flavobacteriia</taxon>
        <taxon>Flavobacteriales</taxon>
        <taxon>Flavobacteriaceae</taxon>
        <taxon>Sinomicrobium</taxon>
    </lineage>
</organism>
<evidence type="ECO:0000256" key="1">
    <source>
        <dbReference type="SAM" id="SignalP"/>
    </source>
</evidence>
<dbReference type="Proteomes" id="UP000267469">
    <property type="component" value="Unassembled WGS sequence"/>
</dbReference>
<name>A0A3N0F4U7_SINP1</name>
<protein>
    <submittedName>
        <fullName evidence="2">Uncharacterized protein</fullName>
    </submittedName>
</protein>
<comment type="caution">
    <text evidence="2">The sequence shown here is derived from an EMBL/GenBank/DDBJ whole genome shotgun (WGS) entry which is preliminary data.</text>
</comment>
<sequence length="125" mass="14121">MKNSLFILAFLICFKPLFPVLEYAANYDYIANVLCINKERPKIQCYGKCYLMGAIAKEVADGNDEKGTEAPKKTELPLLYIERGSPLPAIRNNPDYHPGNPFAPRDTIYFFLPVNRPLKPPIALS</sequence>
<feature type="signal peptide" evidence="1">
    <location>
        <begin position="1"/>
        <end position="24"/>
    </location>
</feature>
<dbReference type="RefSeq" id="WP_123213997.1">
    <property type="nucleotide sequence ID" value="NZ_RJTM01000002.1"/>
</dbReference>
<dbReference type="OrthoDB" id="980645at2"/>
<feature type="chain" id="PRO_5018302185" evidence="1">
    <location>
        <begin position="25"/>
        <end position="125"/>
    </location>
</feature>
<dbReference type="EMBL" id="RJTM01000002">
    <property type="protein sequence ID" value="RNL95085.1"/>
    <property type="molecule type" value="Genomic_DNA"/>
</dbReference>
<dbReference type="AlphaFoldDB" id="A0A3N0F4U7"/>
<evidence type="ECO:0000313" key="3">
    <source>
        <dbReference type="Proteomes" id="UP000267469"/>
    </source>
</evidence>
<evidence type="ECO:0000313" key="2">
    <source>
        <dbReference type="EMBL" id="RNL95085.1"/>
    </source>
</evidence>
<gene>
    <name evidence="2" type="ORF">ED312_00320</name>
</gene>
<keyword evidence="1" id="KW-0732">Signal</keyword>
<accession>A0A3N0F4U7</accession>
<proteinExistence type="predicted"/>
<reference evidence="2 3" key="1">
    <citation type="submission" date="2018-10" db="EMBL/GenBank/DDBJ databases">
        <title>Sinomicrobium pectinilyticum sp. nov., a pectinase-producing bacterium isolated from alkaline and saline soil, and emended description of the genus Sinomicrobium.</title>
        <authorList>
            <person name="Cheng B."/>
            <person name="Li C."/>
            <person name="Lai Q."/>
            <person name="Du M."/>
            <person name="Shao Z."/>
            <person name="Xu P."/>
            <person name="Yang C."/>
        </authorList>
    </citation>
    <scope>NUCLEOTIDE SEQUENCE [LARGE SCALE GENOMIC DNA]</scope>
    <source>
        <strain evidence="2 3">5DNS001</strain>
    </source>
</reference>